<keyword evidence="8" id="KW-1185">Reference proteome</keyword>
<keyword evidence="1" id="KW-0436">Ligase</keyword>
<evidence type="ECO:0000256" key="2">
    <source>
        <dbReference type="ARBA" id="ARBA00022723"/>
    </source>
</evidence>
<dbReference type="KEGG" id="cmah:C1I91_25915"/>
<sequence length="834" mass="97275">MKIEECYRYKSLSDMMLFKYNMVHTTREDDVFSDEPMLISEAVANSFKHSSEVLNGLIERIISNINTEFEDLKPFIPDFKYKDEIIAIKRSLPETLWVRYDGFRKENGIFYSELNYDKPCAQRECSFNSKVEDAFGDNFDDDLYKTVKRICSKEFPNKEKINIAFLTAPSRYEETHLVIYLKDILEDSKHSFILAGPDNFNVSDDKVYVFGKPIDVIIRLYPTEFLYEVRHFEQILKLHDLGKVLILNDPRVIIGQCKSLYAYLWNLVDSKDFRISEAEAKVIKAVLPRTEILKAANFYKAVNNKNKYVVKPVFGRYSIDVFIGKLHSEEEWKESLDYVKKEMDNKTFILQEFCEIEAETAPYYDGRFSYDVEAFGNYGVFLSGHKFIGSCIRWNDDYLTEEESTWISSVKVKKKSFMEVAKSKLDLHSLTKKLVLDHGFTGIYAKNYNYISEDIILMDKSKFEELKLATEELAYIFKKTTKLIYNNLDMYADILGIEELKETIKREYTDELIFLGRMDWMLDKYGNLKVLEINAETPAGIFESTVIDKYYYESVKDNKGLKITPINNEMPKLIKMQFNKILKDLKAKKNVSTVAIVAATYYEDWYTINSIYEAIKGEDTEEAQDNDIEVITGSIYDIEVKEDQCYLYGKKIDCFYRFYPLDWFFDPKYEVEAIGELINKSIFSINPVSSIIPQSKGFFSAIYELLKYDFYSEEEKKLIVKYIPYTTFDPTSLKNENYIVKPLLGREGSDIKLSYELDNLPEYDCVFQETVKGATLKFTVKCNTGTWSENLYPIIGTYIVGDNFAGIYTRVGSKITDSICMYSPLYTIEREGDN</sequence>
<keyword evidence="2" id="KW-0479">Metal-binding</keyword>
<dbReference type="Proteomes" id="UP000286268">
    <property type="component" value="Chromosome"/>
</dbReference>
<protein>
    <submittedName>
        <fullName evidence="7">Glutathionylspermidine synthase</fullName>
    </submittedName>
</protein>
<evidence type="ECO:0000256" key="5">
    <source>
        <dbReference type="ARBA" id="ARBA00022842"/>
    </source>
</evidence>
<dbReference type="RefSeq" id="WP_128215510.1">
    <property type="nucleotide sequence ID" value="NZ_CP025746.1"/>
</dbReference>
<proteinExistence type="predicted"/>
<name>A0A410E0H4_9CLOT</name>
<organism evidence="7 8">
    <name type="scientific">Clostridium manihotivorum</name>
    <dbReference type="NCBI Taxonomy" id="2320868"/>
    <lineage>
        <taxon>Bacteria</taxon>
        <taxon>Bacillati</taxon>
        <taxon>Bacillota</taxon>
        <taxon>Clostridia</taxon>
        <taxon>Eubacteriales</taxon>
        <taxon>Clostridiaceae</taxon>
        <taxon>Clostridium</taxon>
    </lineage>
</organism>
<dbReference type="GO" id="GO:0016874">
    <property type="term" value="F:ligase activity"/>
    <property type="evidence" value="ECO:0007669"/>
    <property type="project" value="UniProtKB-KW"/>
</dbReference>
<dbReference type="AlphaFoldDB" id="A0A410E0H4"/>
<accession>A0A410E0H4</accession>
<evidence type="ECO:0000259" key="6">
    <source>
        <dbReference type="Pfam" id="PF03738"/>
    </source>
</evidence>
<keyword evidence="4" id="KW-0067">ATP-binding</keyword>
<gene>
    <name evidence="7" type="ORF">C1I91_25915</name>
</gene>
<evidence type="ECO:0000313" key="7">
    <source>
        <dbReference type="EMBL" id="QAA34798.1"/>
    </source>
</evidence>
<evidence type="ECO:0000256" key="3">
    <source>
        <dbReference type="ARBA" id="ARBA00022741"/>
    </source>
</evidence>
<keyword evidence="3" id="KW-0547">Nucleotide-binding</keyword>
<dbReference type="GO" id="GO:0046872">
    <property type="term" value="F:metal ion binding"/>
    <property type="evidence" value="ECO:0007669"/>
    <property type="project" value="UniProtKB-KW"/>
</dbReference>
<feature type="domain" description="Glutathionylspermidine synthase pre-ATP-grasp-like" evidence="6">
    <location>
        <begin position="438"/>
        <end position="824"/>
    </location>
</feature>
<evidence type="ECO:0000313" key="8">
    <source>
        <dbReference type="Proteomes" id="UP000286268"/>
    </source>
</evidence>
<dbReference type="InterPro" id="IPR005494">
    <property type="entry name" value="GSPS_pre-ATP-grasp-like_dom"/>
</dbReference>
<feature type="domain" description="Glutathionylspermidine synthase pre-ATP-grasp-like" evidence="6">
    <location>
        <begin position="127"/>
        <end position="408"/>
    </location>
</feature>
<dbReference type="GO" id="GO:0005524">
    <property type="term" value="F:ATP binding"/>
    <property type="evidence" value="ECO:0007669"/>
    <property type="project" value="UniProtKB-KW"/>
</dbReference>
<dbReference type="OrthoDB" id="9765517at2"/>
<dbReference type="EMBL" id="CP025746">
    <property type="protein sequence ID" value="QAA34798.1"/>
    <property type="molecule type" value="Genomic_DNA"/>
</dbReference>
<dbReference type="SUPFAM" id="SSF56059">
    <property type="entry name" value="Glutathione synthetase ATP-binding domain-like"/>
    <property type="match status" value="2"/>
</dbReference>
<keyword evidence="5" id="KW-0460">Magnesium</keyword>
<dbReference type="Gene3D" id="3.30.1490.330">
    <property type="match status" value="2"/>
</dbReference>
<dbReference type="Pfam" id="PF03738">
    <property type="entry name" value="GSP_synth"/>
    <property type="match status" value="2"/>
</dbReference>
<reference evidence="7 8" key="1">
    <citation type="submission" date="2018-01" db="EMBL/GenBank/DDBJ databases">
        <title>Genome Sequencing and Assembly of Anaerobacter polyendosporus strain CT4.</title>
        <authorList>
            <person name="Tachaapaikoon C."/>
            <person name="Sutheeworapong S."/>
            <person name="Jenjaroenpun P."/>
            <person name="Wongsurawat T."/>
            <person name="Nookeaw I."/>
            <person name="Cheawchanlertfa P."/>
            <person name="Kosugi A."/>
            <person name="Cheevadhanarak S."/>
            <person name="Ratanakhanokchai K."/>
        </authorList>
    </citation>
    <scope>NUCLEOTIDE SEQUENCE [LARGE SCALE GENOMIC DNA]</scope>
    <source>
        <strain evidence="7 8">CT4</strain>
    </source>
</reference>
<evidence type="ECO:0000256" key="1">
    <source>
        <dbReference type="ARBA" id="ARBA00022598"/>
    </source>
</evidence>
<evidence type="ECO:0000256" key="4">
    <source>
        <dbReference type="ARBA" id="ARBA00022840"/>
    </source>
</evidence>